<proteinExistence type="predicted"/>
<dbReference type="EMBL" id="CP146606">
    <property type="protein sequence ID" value="WYK17005.1"/>
    <property type="molecule type" value="Genomic_DNA"/>
</dbReference>
<feature type="coiled-coil region" evidence="1">
    <location>
        <begin position="77"/>
        <end position="118"/>
    </location>
</feature>
<evidence type="ECO:0000313" key="2">
    <source>
        <dbReference type="EMBL" id="WYK17005.1"/>
    </source>
</evidence>
<dbReference type="Proteomes" id="UP001281305">
    <property type="component" value="Chromosome"/>
</dbReference>
<organism evidence="2 3">
    <name type="scientific">Roseovarius rhodophyticola</name>
    <dbReference type="NCBI Taxonomy" id="3080827"/>
    <lineage>
        <taxon>Bacteria</taxon>
        <taxon>Pseudomonadati</taxon>
        <taxon>Pseudomonadota</taxon>
        <taxon>Alphaproteobacteria</taxon>
        <taxon>Rhodobacterales</taxon>
        <taxon>Roseobacteraceae</taxon>
        <taxon>Roseovarius</taxon>
    </lineage>
</organism>
<keyword evidence="3" id="KW-1185">Reference proteome</keyword>
<name>A0ABZ2TEY9_9RHOB</name>
<dbReference type="RefSeq" id="WP_317057078.1">
    <property type="nucleotide sequence ID" value="NZ_CP146606.1"/>
</dbReference>
<protein>
    <submittedName>
        <fullName evidence="2">Uncharacterized protein</fullName>
    </submittedName>
</protein>
<gene>
    <name evidence="2" type="ORF">RZS32_011270</name>
</gene>
<sequence length="275" mass="29931">MTEKSDGGFYHMFKRCLLAAWAVVSFVFRSFPALAFLVFFGFFVLSHTVKSIANFTSETINAVTGVTSVLSEATTLRNSADAKAEAAESKLKKAEKRVRELEAQTKAQAKVVKSLKSENEGLRKTKFVTFKGEKVSLEKATSTTIRSLQSRTTKVATANVASAAGESIPFYGIAIIVGATAFELNSACTTMRDLHELETAINPSTASQTDVNNVCGLKVPTREELWQGVKSSPGLAWSKAVGAYDSSSNWVSELEAPDFSGGWQKMKSRFNFFSE</sequence>
<reference evidence="2 3" key="1">
    <citation type="submission" date="2024-02" db="EMBL/GenBank/DDBJ databases">
        <title>Roseovarius strain W115 nov., isolated from a marine algae.</title>
        <authorList>
            <person name="Lee M.W."/>
            <person name="Lee J.K."/>
            <person name="Kim J.M."/>
            <person name="Choi D.G."/>
            <person name="Baek J.H."/>
            <person name="Bayburt H."/>
            <person name="Jung J.J."/>
            <person name="Han D.M."/>
            <person name="Jeon C.O."/>
        </authorList>
    </citation>
    <scope>NUCLEOTIDE SEQUENCE [LARGE SCALE GENOMIC DNA]</scope>
    <source>
        <strain evidence="2 3">W115</strain>
    </source>
</reference>
<evidence type="ECO:0000256" key="1">
    <source>
        <dbReference type="SAM" id="Coils"/>
    </source>
</evidence>
<evidence type="ECO:0000313" key="3">
    <source>
        <dbReference type="Proteomes" id="UP001281305"/>
    </source>
</evidence>
<accession>A0ABZ2TEY9</accession>
<keyword evidence="1" id="KW-0175">Coiled coil</keyword>